<feature type="compositionally biased region" description="Pro residues" evidence="1">
    <location>
        <begin position="92"/>
        <end position="102"/>
    </location>
</feature>
<dbReference type="RefSeq" id="WP_055552959.1">
    <property type="nucleotide sequence ID" value="NZ_CP023699.1"/>
</dbReference>
<feature type="compositionally biased region" description="Pro residues" evidence="1">
    <location>
        <begin position="38"/>
        <end position="51"/>
    </location>
</feature>
<dbReference type="Proteomes" id="UP000325529">
    <property type="component" value="Chromosome"/>
</dbReference>
<name>A0A5J6GIR9_STRKN</name>
<keyword evidence="4" id="KW-1185">Reference proteome</keyword>
<keyword evidence="2" id="KW-0472">Membrane</keyword>
<dbReference type="EMBL" id="CP023699">
    <property type="protein sequence ID" value="QEU94384.1"/>
    <property type="molecule type" value="Genomic_DNA"/>
</dbReference>
<evidence type="ECO:0000313" key="3">
    <source>
        <dbReference type="EMBL" id="QEU94384.1"/>
    </source>
</evidence>
<keyword evidence="2" id="KW-1133">Transmembrane helix</keyword>
<proteinExistence type="predicted"/>
<gene>
    <name evidence="3" type="ORF">CP970_28890</name>
</gene>
<reference evidence="3 4" key="1">
    <citation type="submission" date="2017-09" db="EMBL/GenBank/DDBJ databases">
        <authorList>
            <person name="Lee N."/>
            <person name="Cho B.-K."/>
        </authorList>
    </citation>
    <scope>NUCLEOTIDE SEQUENCE [LARGE SCALE GENOMIC DNA]</scope>
    <source>
        <strain evidence="3 4">ATCC 12853</strain>
    </source>
</reference>
<sequence length="352" mass="36120">MSHNQPGPYGGQQPPQPGPYGGGQPPQQPGPYGGGQPPQQPGPYGQPPQAPQPGYGYPQQPPQPGYGYPQQAPQQGGYSQPQQPGPYGQQPPQGPYGQPPQGPYGQVPFGQVPPPGGGSKKTGIIIAVAAVVAAAAVGGYFVFAGGDDDKGDGKKGGSSNVADGGIKDDGPHKLTTPATLLTEYKKDSSSTGGFNSSDLAAAEQAGMKDPQDIDSAYQAGDKSNPLSAKALQFMGVYGEVSDPEKIVDAMFAKIKKDSKGNSSETGELTGSPQDFSTDKAVLKCQESVVTNENPAAGAPKEMRMPVCIWGDKSTVAVVVSIAIADAMAGKAPSLKDASATTLKVRDETRVKL</sequence>
<feature type="compositionally biased region" description="Low complexity" evidence="1">
    <location>
        <begin position="1"/>
        <end position="13"/>
    </location>
</feature>
<dbReference type="OrthoDB" id="4350888at2"/>
<feature type="region of interest" description="Disordered" evidence="1">
    <location>
        <begin position="1"/>
        <end position="121"/>
    </location>
</feature>
<feature type="region of interest" description="Disordered" evidence="1">
    <location>
        <begin position="145"/>
        <end position="215"/>
    </location>
</feature>
<accession>A0A5J6GIR9</accession>
<feature type="transmembrane region" description="Helical" evidence="2">
    <location>
        <begin position="124"/>
        <end position="143"/>
    </location>
</feature>
<protein>
    <submittedName>
        <fullName evidence="3">Uncharacterized protein</fullName>
    </submittedName>
</protein>
<feature type="compositionally biased region" description="Low complexity" evidence="1">
    <location>
        <begin position="65"/>
        <end position="91"/>
    </location>
</feature>
<evidence type="ECO:0000256" key="1">
    <source>
        <dbReference type="SAM" id="MobiDB-lite"/>
    </source>
</evidence>
<dbReference type="KEGG" id="ska:CP970_28890"/>
<organism evidence="3 4">
    <name type="scientific">Streptomyces kanamyceticus</name>
    <dbReference type="NCBI Taxonomy" id="1967"/>
    <lineage>
        <taxon>Bacteria</taxon>
        <taxon>Bacillati</taxon>
        <taxon>Actinomycetota</taxon>
        <taxon>Actinomycetes</taxon>
        <taxon>Kitasatosporales</taxon>
        <taxon>Streptomycetaceae</taxon>
        <taxon>Streptomyces</taxon>
    </lineage>
</organism>
<evidence type="ECO:0000313" key="4">
    <source>
        <dbReference type="Proteomes" id="UP000325529"/>
    </source>
</evidence>
<feature type="compositionally biased region" description="Polar residues" evidence="1">
    <location>
        <begin position="189"/>
        <end position="198"/>
    </location>
</feature>
<keyword evidence="2" id="KW-0812">Transmembrane</keyword>
<dbReference type="AlphaFoldDB" id="A0A5J6GIR9"/>
<evidence type="ECO:0000256" key="2">
    <source>
        <dbReference type="SAM" id="Phobius"/>
    </source>
</evidence>